<evidence type="ECO:0000313" key="2">
    <source>
        <dbReference type="Proteomes" id="UP000187609"/>
    </source>
</evidence>
<dbReference type="Proteomes" id="UP000187609">
    <property type="component" value="Unassembled WGS sequence"/>
</dbReference>
<dbReference type="PANTHER" id="PTHR11439:SF483">
    <property type="entry name" value="PEPTIDE SYNTHASE GLIP-LIKE, PUTATIVE (AFU_ORTHOLOGUE AFUA_3G12920)-RELATED"/>
    <property type="match status" value="1"/>
</dbReference>
<protein>
    <submittedName>
        <fullName evidence="1">Retrovirus-related pol polyprotein from transposon tnt 1-94</fullName>
    </submittedName>
</protein>
<proteinExistence type="predicted"/>
<dbReference type="Gramene" id="OIT36762">
    <property type="protein sequence ID" value="OIT36762"/>
    <property type="gene ID" value="A4A49_60219"/>
</dbReference>
<dbReference type="AlphaFoldDB" id="A0A314L5F1"/>
<dbReference type="CDD" id="cd09272">
    <property type="entry name" value="RNase_HI_RT_Ty1"/>
    <property type="match status" value="1"/>
</dbReference>
<reference evidence="1" key="1">
    <citation type="submission" date="2016-11" db="EMBL/GenBank/DDBJ databases">
        <title>The genome of Nicotiana attenuata.</title>
        <authorList>
            <person name="Xu S."/>
            <person name="Brockmoeller T."/>
            <person name="Gaquerel E."/>
            <person name="Navarro A."/>
            <person name="Kuhl H."/>
            <person name="Gase K."/>
            <person name="Ling Z."/>
            <person name="Zhou W."/>
            <person name="Kreitzer C."/>
            <person name="Stanke M."/>
            <person name="Tang H."/>
            <person name="Lyons E."/>
            <person name="Pandey P."/>
            <person name="Pandey S.P."/>
            <person name="Timmermann B."/>
            <person name="Baldwin I.T."/>
        </authorList>
    </citation>
    <scope>NUCLEOTIDE SEQUENCE [LARGE SCALE GENOMIC DNA]</scope>
    <source>
        <strain evidence="1">UT</strain>
    </source>
</reference>
<dbReference type="STRING" id="49451.A0A314L5F1"/>
<gene>
    <name evidence="1" type="primary">POLX_48</name>
    <name evidence="1" type="ORF">A4A49_60219</name>
</gene>
<organism evidence="1 2">
    <name type="scientific">Nicotiana attenuata</name>
    <name type="common">Coyote tobacco</name>
    <dbReference type="NCBI Taxonomy" id="49451"/>
    <lineage>
        <taxon>Eukaryota</taxon>
        <taxon>Viridiplantae</taxon>
        <taxon>Streptophyta</taxon>
        <taxon>Embryophyta</taxon>
        <taxon>Tracheophyta</taxon>
        <taxon>Spermatophyta</taxon>
        <taxon>Magnoliopsida</taxon>
        <taxon>eudicotyledons</taxon>
        <taxon>Gunneridae</taxon>
        <taxon>Pentapetalae</taxon>
        <taxon>asterids</taxon>
        <taxon>lamiids</taxon>
        <taxon>Solanales</taxon>
        <taxon>Solanaceae</taxon>
        <taxon>Nicotianoideae</taxon>
        <taxon>Nicotianeae</taxon>
        <taxon>Nicotiana</taxon>
    </lineage>
</organism>
<accession>A0A314L5F1</accession>
<name>A0A314L5F1_NICAT</name>
<dbReference type="EMBL" id="MJEQ01000394">
    <property type="protein sequence ID" value="OIT36762.1"/>
    <property type="molecule type" value="Genomic_DNA"/>
</dbReference>
<keyword evidence="2" id="KW-1185">Reference proteome</keyword>
<dbReference type="PANTHER" id="PTHR11439">
    <property type="entry name" value="GAG-POL-RELATED RETROTRANSPOSON"/>
    <property type="match status" value="1"/>
</dbReference>
<sequence length="112" mass="12749">MEAEYVALASTTQEAVWLKKFLEHLLDIAENTEPILVSCDSEAAISSTKDPLFHCKTKHINIKYSYARDMVRCKVVNVKYVFTKDVLADPLAKPLSRDAFVRHTKSQGLHRL</sequence>
<comment type="caution">
    <text evidence="1">The sequence shown here is derived from an EMBL/GenBank/DDBJ whole genome shotgun (WGS) entry which is preliminary data.</text>
</comment>
<evidence type="ECO:0000313" key="1">
    <source>
        <dbReference type="EMBL" id="OIT36762.1"/>
    </source>
</evidence>